<keyword evidence="12 17" id="KW-1133">Transmembrane helix</keyword>
<evidence type="ECO:0000256" key="10">
    <source>
        <dbReference type="ARBA" id="ARBA00022777"/>
    </source>
</evidence>
<dbReference type="Gene3D" id="3.30.200.20">
    <property type="entry name" value="Phosphorylase Kinase, domain 1"/>
    <property type="match status" value="1"/>
</dbReference>
<evidence type="ECO:0000256" key="15">
    <source>
        <dbReference type="ARBA" id="ARBA00048679"/>
    </source>
</evidence>
<evidence type="ECO:0000313" key="21">
    <source>
        <dbReference type="Proteomes" id="UP001140206"/>
    </source>
</evidence>
<evidence type="ECO:0000256" key="17">
    <source>
        <dbReference type="SAM" id="Phobius"/>
    </source>
</evidence>
<keyword evidence="6 17" id="KW-0812">Transmembrane</keyword>
<evidence type="ECO:0000256" key="7">
    <source>
        <dbReference type="ARBA" id="ARBA00022729"/>
    </source>
</evidence>
<dbReference type="EC" id="2.7.11.1" evidence="2"/>
<dbReference type="EMBL" id="JAMFTS010000002">
    <property type="protein sequence ID" value="KAJ4800607.1"/>
    <property type="molecule type" value="Genomic_DNA"/>
</dbReference>
<evidence type="ECO:0000256" key="16">
    <source>
        <dbReference type="PROSITE-ProRule" id="PRU10141"/>
    </source>
</evidence>
<dbReference type="FunFam" id="3.80.10.10:FF:000129">
    <property type="entry name" value="Leucine-rich repeat receptor-like kinase"/>
    <property type="match status" value="1"/>
</dbReference>
<dbReference type="InterPro" id="IPR001245">
    <property type="entry name" value="Ser-Thr/Tyr_kinase_cat_dom"/>
</dbReference>
<sequence length="772" mass="85560">MECLKKHLWCFCVWILQPVLVLFVCVRGGQTPSSYGFISIHCGLPNNMSYVNSFTGLTYVSDDQYIDTGVNSNISSLYTLGHGNPFMSVLELRPINHTHYAANSKESLNNTYTIDIGSNNKIALRYPEDAFDRQWIGWTETSWTAISSSSDIDGFEFEVPLLVLQTAAIPTSSNGSIDITWSASDKSTIFYAVLHMAEIQVMKNNSIREFYCYVNGEPADDSPVRMDNYYQIGIISFRVTGRTDYIMSLISSARATLPPIINSFELHTILPVVWLPTDNEDVTAINSIKTNYIIKKGWNGDPCVPTNLNWAGVNCSIDFTNIPRITAINLSSCGLNGMIISDFGSLTSLERLDLSHNNLSGNIPDSLDKLVSLTYLDVSGNRDLSEKLPFGLQQRQNDGHLTVISESKASGARHKNTSKVVIIVVAVVVFLILGAATALFFLYLKKNKKTRINTPTGYEDHGIYGVGSSSNVLDHPQGYAVSKAGRNELNINKKEFSFAELKLVTNNFSEQIGIGGFGRIFKGRLNNGIEVAVKVHSESSSQGIEQFLNEVETLSRIHHKNLLSLIGYCNDGVHLALVYEYMEMGNLENWIRGTASAHSLPWKQRLRIAYESAKGLEYLHKMCNPPLIHRDVKTSNILLTRNFEAIVSDFGLVRDFNGTHVSTKVVGTPGYLDPNFGVVMLEMVTGKSPILQGPQGAQHLTQFVQQRLLKGNIESILEPNMGAEYNINSVWKVVDLALSCTGQPDLRPDMTAIVTDLKETLNLVDLTASARH</sequence>
<evidence type="ECO:0000313" key="20">
    <source>
        <dbReference type="EMBL" id="KAJ4800607.1"/>
    </source>
</evidence>
<dbReference type="SMART" id="SM00220">
    <property type="entry name" value="S_TKc"/>
    <property type="match status" value="1"/>
</dbReference>
<evidence type="ECO:0000259" key="19">
    <source>
        <dbReference type="PROSITE" id="PS50011"/>
    </source>
</evidence>
<dbReference type="Pfam" id="PF12819">
    <property type="entry name" value="Malectin_like"/>
    <property type="match status" value="2"/>
</dbReference>
<feature type="binding site" evidence="16">
    <location>
        <position position="534"/>
    </location>
    <ligand>
        <name>ATP</name>
        <dbReference type="ChEBI" id="CHEBI:30616"/>
    </ligand>
</feature>
<feature type="domain" description="Protein kinase" evidence="19">
    <location>
        <begin position="506"/>
        <end position="761"/>
    </location>
</feature>
<dbReference type="SUPFAM" id="SSF52058">
    <property type="entry name" value="L domain-like"/>
    <property type="match status" value="1"/>
</dbReference>
<dbReference type="InterPro" id="IPR024788">
    <property type="entry name" value="Malectin-like_Carb-bd_dom"/>
</dbReference>
<dbReference type="PANTHER" id="PTHR45631:SF8">
    <property type="entry name" value="OS12G0567500 PROTEIN"/>
    <property type="match status" value="1"/>
</dbReference>
<keyword evidence="7 18" id="KW-0732">Signal</keyword>
<keyword evidence="10 20" id="KW-0418">Kinase</keyword>
<dbReference type="PROSITE" id="PS51450">
    <property type="entry name" value="LRR"/>
    <property type="match status" value="1"/>
</dbReference>
<evidence type="ECO:0000256" key="3">
    <source>
        <dbReference type="ARBA" id="ARBA00022527"/>
    </source>
</evidence>
<keyword evidence="8" id="KW-0677">Repeat</keyword>
<comment type="catalytic activity">
    <reaction evidence="14">
        <text>L-threonyl-[protein] + ATP = O-phospho-L-threonyl-[protein] + ADP + H(+)</text>
        <dbReference type="Rhea" id="RHEA:46608"/>
        <dbReference type="Rhea" id="RHEA-COMP:11060"/>
        <dbReference type="Rhea" id="RHEA-COMP:11605"/>
        <dbReference type="ChEBI" id="CHEBI:15378"/>
        <dbReference type="ChEBI" id="CHEBI:30013"/>
        <dbReference type="ChEBI" id="CHEBI:30616"/>
        <dbReference type="ChEBI" id="CHEBI:61977"/>
        <dbReference type="ChEBI" id="CHEBI:456216"/>
        <dbReference type="EC" id="2.7.11.1"/>
    </reaction>
</comment>
<evidence type="ECO:0000256" key="1">
    <source>
        <dbReference type="ARBA" id="ARBA00004162"/>
    </source>
</evidence>
<dbReference type="InterPro" id="IPR017441">
    <property type="entry name" value="Protein_kinase_ATP_BS"/>
</dbReference>
<evidence type="ECO:0000256" key="18">
    <source>
        <dbReference type="SAM" id="SignalP"/>
    </source>
</evidence>
<keyword evidence="11 16" id="KW-0067">ATP-binding</keyword>
<evidence type="ECO:0000256" key="4">
    <source>
        <dbReference type="ARBA" id="ARBA00022614"/>
    </source>
</evidence>
<evidence type="ECO:0000256" key="5">
    <source>
        <dbReference type="ARBA" id="ARBA00022679"/>
    </source>
</evidence>
<dbReference type="GO" id="GO:0005886">
    <property type="term" value="C:plasma membrane"/>
    <property type="evidence" value="ECO:0007669"/>
    <property type="project" value="UniProtKB-SubCell"/>
</dbReference>
<dbReference type="GO" id="GO:0005524">
    <property type="term" value="F:ATP binding"/>
    <property type="evidence" value="ECO:0007669"/>
    <property type="project" value="UniProtKB-UniRule"/>
</dbReference>
<feature type="transmembrane region" description="Helical" evidence="17">
    <location>
        <begin position="420"/>
        <end position="444"/>
    </location>
</feature>
<dbReference type="InterPro" id="IPR011009">
    <property type="entry name" value="Kinase-like_dom_sf"/>
</dbReference>
<gene>
    <name evidence="20" type="ORF">LUZ62_051853</name>
</gene>
<dbReference type="Pfam" id="PF13855">
    <property type="entry name" value="LRR_8"/>
    <property type="match status" value="1"/>
</dbReference>
<accession>A0AAV8GBD5</accession>
<keyword evidence="9 16" id="KW-0547">Nucleotide-binding</keyword>
<feature type="signal peptide" evidence="18">
    <location>
        <begin position="1"/>
        <end position="28"/>
    </location>
</feature>
<proteinExistence type="predicted"/>
<dbReference type="GO" id="GO:0004674">
    <property type="term" value="F:protein serine/threonine kinase activity"/>
    <property type="evidence" value="ECO:0007669"/>
    <property type="project" value="UniProtKB-KW"/>
</dbReference>
<dbReference type="PANTHER" id="PTHR45631">
    <property type="entry name" value="OS07G0107800 PROTEIN-RELATED"/>
    <property type="match status" value="1"/>
</dbReference>
<dbReference type="Gene3D" id="3.80.10.10">
    <property type="entry name" value="Ribonuclease Inhibitor"/>
    <property type="match status" value="1"/>
</dbReference>
<dbReference type="InterPro" id="IPR001611">
    <property type="entry name" value="Leu-rich_rpt"/>
</dbReference>
<dbReference type="AlphaFoldDB" id="A0AAV8GBD5"/>
<dbReference type="SUPFAM" id="SSF56112">
    <property type="entry name" value="Protein kinase-like (PK-like)"/>
    <property type="match status" value="1"/>
</dbReference>
<evidence type="ECO:0000256" key="2">
    <source>
        <dbReference type="ARBA" id="ARBA00012513"/>
    </source>
</evidence>
<evidence type="ECO:0000256" key="11">
    <source>
        <dbReference type="ARBA" id="ARBA00022840"/>
    </source>
</evidence>
<dbReference type="Pfam" id="PF07714">
    <property type="entry name" value="PK_Tyr_Ser-Thr"/>
    <property type="match status" value="1"/>
</dbReference>
<keyword evidence="3" id="KW-0723">Serine/threonine-protein kinase</keyword>
<dbReference type="FunFam" id="3.30.200.20:FF:000039">
    <property type="entry name" value="receptor-like protein kinase FERONIA"/>
    <property type="match status" value="1"/>
</dbReference>
<evidence type="ECO:0000256" key="9">
    <source>
        <dbReference type="ARBA" id="ARBA00022741"/>
    </source>
</evidence>
<evidence type="ECO:0000256" key="8">
    <source>
        <dbReference type="ARBA" id="ARBA00022737"/>
    </source>
</evidence>
<dbReference type="PROSITE" id="PS00108">
    <property type="entry name" value="PROTEIN_KINASE_ST"/>
    <property type="match status" value="1"/>
</dbReference>
<dbReference type="InterPro" id="IPR000719">
    <property type="entry name" value="Prot_kinase_dom"/>
</dbReference>
<evidence type="ECO:0000256" key="13">
    <source>
        <dbReference type="ARBA" id="ARBA00023136"/>
    </source>
</evidence>
<keyword evidence="13 17" id="KW-0472">Membrane</keyword>
<organism evidence="20 21">
    <name type="scientific">Rhynchospora pubera</name>
    <dbReference type="NCBI Taxonomy" id="906938"/>
    <lineage>
        <taxon>Eukaryota</taxon>
        <taxon>Viridiplantae</taxon>
        <taxon>Streptophyta</taxon>
        <taxon>Embryophyta</taxon>
        <taxon>Tracheophyta</taxon>
        <taxon>Spermatophyta</taxon>
        <taxon>Magnoliopsida</taxon>
        <taxon>Liliopsida</taxon>
        <taxon>Poales</taxon>
        <taxon>Cyperaceae</taxon>
        <taxon>Cyperoideae</taxon>
        <taxon>Rhynchosporeae</taxon>
        <taxon>Rhynchospora</taxon>
    </lineage>
</organism>
<dbReference type="InterPro" id="IPR032675">
    <property type="entry name" value="LRR_dom_sf"/>
</dbReference>
<keyword evidence="4" id="KW-0433">Leucine-rich repeat</keyword>
<keyword evidence="5" id="KW-0808">Transferase</keyword>
<name>A0AAV8GBD5_9POAL</name>
<comment type="caution">
    <text evidence="20">The sequence shown here is derived from an EMBL/GenBank/DDBJ whole genome shotgun (WGS) entry which is preliminary data.</text>
</comment>
<comment type="subcellular location">
    <subcellularLocation>
        <location evidence="1">Cell membrane</location>
        <topology evidence="1">Single-pass membrane protein</topology>
    </subcellularLocation>
</comment>
<reference evidence="20" key="1">
    <citation type="submission" date="2022-08" db="EMBL/GenBank/DDBJ databases">
        <authorList>
            <person name="Marques A."/>
        </authorList>
    </citation>
    <scope>NUCLEOTIDE SEQUENCE</scope>
    <source>
        <strain evidence="20">RhyPub2mFocal</strain>
        <tissue evidence="20">Leaves</tissue>
    </source>
</reference>
<feature type="chain" id="PRO_5043933629" description="non-specific serine/threonine protein kinase" evidence="18">
    <location>
        <begin position="29"/>
        <end position="772"/>
    </location>
</feature>
<dbReference type="Proteomes" id="UP001140206">
    <property type="component" value="Chromosome 2"/>
</dbReference>
<evidence type="ECO:0000256" key="14">
    <source>
        <dbReference type="ARBA" id="ARBA00047899"/>
    </source>
</evidence>
<keyword evidence="21" id="KW-1185">Reference proteome</keyword>
<protein>
    <recommendedName>
        <fullName evidence="2">non-specific serine/threonine protein kinase</fullName>
        <ecNumber evidence="2">2.7.11.1</ecNumber>
    </recommendedName>
</protein>
<dbReference type="InterPro" id="IPR008271">
    <property type="entry name" value="Ser/Thr_kinase_AS"/>
</dbReference>
<evidence type="ECO:0000256" key="6">
    <source>
        <dbReference type="ARBA" id="ARBA00022692"/>
    </source>
</evidence>
<dbReference type="PROSITE" id="PS00107">
    <property type="entry name" value="PROTEIN_KINASE_ATP"/>
    <property type="match status" value="1"/>
</dbReference>
<dbReference type="Gene3D" id="1.10.510.10">
    <property type="entry name" value="Transferase(Phosphotransferase) domain 1"/>
    <property type="match status" value="1"/>
</dbReference>
<comment type="catalytic activity">
    <reaction evidence="15">
        <text>L-seryl-[protein] + ATP = O-phospho-L-seryl-[protein] + ADP + H(+)</text>
        <dbReference type="Rhea" id="RHEA:17989"/>
        <dbReference type="Rhea" id="RHEA-COMP:9863"/>
        <dbReference type="Rhea" id="RHEA-COMP:11604"/>
        <dbReference type="ChEBI" id="CHEBI:15378"/>
        <dbReference type="ChEBI" id="CHEBI:29999"/>
        <dbReference type="ChEBI" id="CHEBI:30616"/>
        <dbReference type="ChEBI" id="CHEBI:83421"/>
        <dbReference type="ChEBI" id="CHEBI:456216"/>
        <dbReference type="EC" id="2.7.11.1"/>
    </reaction>
</comment>
<dbReference type="PROSITE" id="PS50011">
    <property type="entry name" value="PROTEIN_KINASE_DOM"/>
    <property type="match status" value="1"/>
</dbReference>
<evidence type="ECO:0000256" key="12">
    <source>
        <dbReference type="ARBA" id="ARBA00022989"/>
    </source>
</evidence>